<organism evidence="1 2">
    <name type="scientific">Marinovum algicola</name>
    <dbReference type="NCBI Taxonomy" id="42444"/>
    <lineage>
        <taxon>Bacteria</taxon>
        <taxon>Pseudomonadati</taxon>
        <taxon>Pseudomonadota</taxon>
        <taxon>Alphaproteobacteria</taxon>
        <taxon>Rhodobacterales</taxon>
        <taxon>Roseobacteraceae</taxon>
        <taxon>Marinovum</taxon>
    </lineage>
</organism>
<dbReference type="Pfam" id="PF05159">
    <property type="entry name" value="Capsule_synth"/>
    <property type="match status" value="1"/>
</dbReference>
<accession>A0A975ZQU6</accession>
<dbReference type="AlphaFoldDB" id="A0A975ZQU6"/>
<comment type="caution">
    <text evidence="1">The sequence shown here is derived from an EMBL/GenBank/DDBJ whole genome shotgun (WGS) entry which is preliminary data.</text>
</comment>
<dbReference type="Gene3D" id="1.25.40.10">
    <property type="entry name" value="Tetratricopeptide repeat domain"/>
    <property type="match status" value="1"/>
</dbReference>
<protein>
    <submittedName>
        <fullName evidence="1">TPR repeat-containing protein</fullName>
    </submittedName>
</protein>
<dbReference type="InterPro" id="IPR019734">
    <property type="entry name" value="TPR_rpt"/>
</dbReference>
<proteinExistence type="predicted"/>
<reference evidence="1 2" key="1">
    <citation type="submission" date="2016-10" db="EMBL/GenBank/DDBJ databases">
        <authorList>
            <person name="Varghese N."/>
            <person name="Submissions S."/>
        </authorList>
    </citation>
    <scope>NUCLEOTIDE SEQUENCE [LARGE SCALE GENOMIC DNA]</scope>
    <source>
        <strain evidence="1 2">FF3</strain>
    </source>
</reference>
<evidence type="ECO:0000313" key="1">
    <source>
        <dbReference type="EMBL" id="SEK09277.1"/>
    </source>
</evidence>
<dbReference type="Proteomes" id="UP000182932">
    <property type="component" value="Unassembled WGS sequence"/>
</dbReference>
<dbReference type="SMART" id="SM00028">
    <property type="entry name" value="TPR"/>
    <property type="match status" value="2"/>
</dbReference>
<sequence length="559" mass="62579">MKLRLDIPNQFAFESYADHDIIRTAYDNVIQAAMRLELKTELCRARLAEGQRLEVQNAAEIRYAYHSEEIGDQVYCLKPGALPRYWFFDSCGYSGWSQMATDPALQAAGKDFDLRRARKFIKQYRESIARENLSKLEQPGTPLEPEIARLQDFIFLPLQVDHDRVLRHLPWEQSDTLRRVTELAETHRRPVVIKRHPLCRSGAITAWLETVSKSRYVFVSEGSIHALIARCRAVLVANSGVGLEALLQDTPVYSMARSEYRHMTRPVETLAALEQVFTETPAPVAALTERLLGFFFLEYLVDSTDVSAIEARLRQHLHAHPGLAEATAAMADRKAEDNLEILTERVTRHLTSTVELMLKSGPPAAKPARIEWIRILGMAGGLGIRRERILADGGPTACLQAATRLANSGEDPRWAYKFARAALPAANHGGRARLVLAKVAIQTGQIEKAIDELRRALRCSDVNEYIYLTLAECLMRQGLAHQEEARSLAREALKRNPALPTAHLLLAQVENARGRRKSAVRHILKAQEIAPAHTAVVEAAARYLGGCETEEPASDLTRS</sequence>
<evidence type="ECO:0000313" key="2">
    <source>
        <dbReference type="Proteomes" id="UP000182932"/>
    </source>
</evidence>
<gene>
    <name evidence="1" type="ORF">SAMN04487940_12912</name>
</gene>
<dbReference type="RefSeq" id="WP_074839879.1">
    <property type="nucleotide sequence ID" value="NZ_FNYY01000029.1"/>
</dbReference>
<keyword evidence="2" id="KW-1185">Reference proteome</keyword>
<dbReference type="EMBL" id="FNYY01000029">
    <property type="protein sequence ID" value="SEK09277.1"/>
    <property type="molecule type" value="Genomic_DNA"/>
</dbReference>
<name>A0A975ZQU6_9RHOB</name>
<dbReference type="InterPro" id="IPR011990">
    <property type="entry name" value="TPR-like_helical_dom_sf"/>
</dbReference>
<dbReference type="GO" id="GO:0000271">
    <property type="term" value="P:polysaccharide biosynthetic process"/>
    <property type="evidence" value="ECO:0007669"/>
    <property type="project" value="InterPro"/>
</dbReference>
<dbReference type="InterPro" id="IPR007833">
    <property type="entry name" value="Capsule_polysaccharide_synth"/>
</dbReference>
<dbReference type="SUPFAM" id="SSF48452">
    <property type="entry name" value="TPR-like"/>
    <property type="match status" value="1"/>
</dbReference>
<dbReference type="GeneID" id="80820893"/>
<dbReference type="GO" id="GO:0015774">
    <property type="term" value="P:polysaccharide transport"/>
    <property type="evidence" value="ECO:0007669"/>
    <property type="project" value="InterPro"/>
</dbReference>